<reference evidence="7" key="2">
    <citation type="submission" date="2020-09" db="EMBL/GenBank/DDBJ databases">
        <authorList>
            <person name="Sun Q."/>
            <person name="Kim S."/>
        </authorList>
    </citation>
    <scope>NUCLEOTIDE SEQUENCE</scope>
    <source>
        <strain evidence="7">KCTC 22164</strain>
    </source>
</reference>
<feature type="domain" description="Calx-beta" evidence="6">
    <location>
        <begin position="546"/>
        <end position="641"/>
    </location>
</feature>
<dbReference type="InterPro" id="IPR003644">
    <property type="entry name" value="Calx_beta"/>
</dbReference>
<dbReference type="Gene3D" id="2.160.20.10">
    <property type="entry name" value="Single-stranded right-handed beta-helix, Pectin lyase-like"/>
    <property type="match status" value="1"/>
</dbReference>
<dbReference type="InterPro" id="IPR012334">
    <property type="entry name" value="Pectin_lyas_fold"/>
</dbReference>
<evidence type="ECO:0000313" key="7">
    <source>
        <dbReference type="EMBL" id="GGW72591.1"/>
    </source>
</evidence>
<protein>
    <recommendedName>
        <fullName evidence="6">Calx-beta domain-containing protein</fullName>
    </recommendedName>
</protein>
<dbReference type="InterPro" id="IPR011050">
    <property type="entry name" value="Pectin_lyase_fold/virulence"/>
</dbReference>
<dbReference type="GO" id="GO:0016020">
    <property type="term" value="C:membrane"/>
    <property type="evidence" value="ECO:0007669"/>
    <property type="project" value="InterPro"/>
</dbReference>
<dbReference type="SUPFAM" id="SSF51126">
    <property type="entry name" value="Pectin lyase-like"/>
    <property type="match status" value="1"/>
</dbReference>
<sequence>MRTCLILTIVLLTGTLSQAAHAHSEHDKARFVASSGSDSGRCDNRFRPCKTIAYAASQASKGDTVLVADGHYPLTSKQDLFYLVSELVPVKGGYSRLDHFQVQNADGNETFLSGVPGRFSEALYNQGFSVITDGKSGQAQEIADYADHIMSLMNEPQSAAACTNGESAGFKCNNLSLLGHVPLSELPTGSSSASDIWGHVDLNTMREYAIIGLRRGVAVVDVTDPTSPAVIGSISGTSTTWRDIKVYQYYKHNAREWRAYAYVTADLASDGLRVIDLNNLPDSISLATTVTSDRRAHNVYISNIDYTFNTALPEGTPQVHLTGSENNGGAWRSYSLDDAAEPELGFVQSQASRSDYTHDASSLFISDSRATTDCVNATASGCSVMLDFNENMLRLWDHSQTDDAVELSSESYPNAAYTHSGWWSEDRRYVIVHDELDESESALNTTVHFFDISDLTAPQLVATWTGDSKAIDHNGFVRGDRYYMSNYEKGLTVLDISDPTAPSQIASFDTFPGSDNTAFNGAWGVYPYLPSGNLLVSDIQGGLYILNDESVDMETNTVALTQTELLTGDATTVSLTVTRTGSDALDIGYSTLYGATTDTDITLQQGVLSWSAGDTADKTIEVDVAANTDDEGDEQFMVRLENPQGGSIQPGKGQTVVTIEGADSFAGSAGLVRDNVTVLETDGSIALLVQRLGGSEGELSLSAEITGGSANAGEDFTLDTQELTWADGETEDKFIAVSIVNDEDNEGDEILVVALNAASENMLGDIAQTEITIRDDEANEAPVVNAGADQEVNTRTSVQLNGAASDPEERLTGIEWSQTSGEAVTLDDADTLRPSFTAPDADASLTFTLTATDEFGVQASDTVNIEVVASEEGGGGDSGENGDDTPAPPANTTSNSGGGGSTGIFALLLISLAALRRRYR</sequence>
<dbReference type="SUPFAM" id="SSF141072">
    <property type="entry name" value="CalX-like"/>
    <property type="match status" value="2"/>
</dbReference>
<evidence type="ECO:0000313" key="8">
    <source>
        <dbReference type="Proteomes" id="UP000631300"/>
    </source>
</evidence>
<dbReference type="Pfam" id="PF22352">
    <property type="entry name" value="K319L-like_PKD"/>
    <property type="match status" value="1"/>
</dbReference>
<dbReference type="PANTHER" id="PTHR38787">
    <property type="entry name" value="REGULATORY P DOMAIN-CONTAINING PROTEIN"/>
    <property type="match status" value="1"/>
</dbReference>
<evidence type="ECO:0000256" key="3">
    <source>
        <dbReference type="ARBA" id="ARBA00022837"/>
    </source>
</evidence>
<evidence type="ECO:0000259" key="6">
    <source>
        <dbReference type="SMART" id="SM00237"/>
    </source>
</evidence>
<dbReference type="Pfam" id="PF03160">
    <property type="entry name" value="Calx-beta"/>
    <property type="match status" value="2"/>
</dbReference>
<dbReference type="NCBIfam" id="TIGR04312">
    <property type="entry name" value="choice_anch_B"/>
    <property type="match status" value="1"/>
</dbReference>
<dbReference type="GO" id="GO:0007154">
    <property type="term" value="P:cell communication"/>
    <property type="evidence" value="ECO:0007669"/>
    <property type="project" value="InterPro"/>
</dbReference>
<dbReference type="InterPro" id="IPR013211">
    <property type="entry name" value="LVIVD"/>
</dbReference>
<keyword evidence="8" id="KW-1185">Reference proteome</keyword>
<reference evidence="7" key="1">
    <citation type="journal article" date="2014" name="Int. J. Syst. Evol. Microbiol.">
        <title>Complete genome sequence of Corynebacterium casei LMG S-19264T (=DSM 44701T), isolated from a smear-ripened cheese.</title>
        <authorList>
            <consortium name="US DOE Joint Genome Institute (JGI-PGF)"/>
            <person name="Walter F."/>
            <person name="Albersmeier A."/>
            <person name="Kalinowski J."/>
            <person name="Ruckert C."/>
        </authorList>
    </citation>
    <scope>NUCLEOTIDE SEQUENCE</scope>
    <source>
        <strain evidence="7">KCTC 22164</strain>
    </source>
</reference>
<organism evidence="7 8">
    <name type="scientific">Alteromonas halophila</name>
    <dbReference type="NCBI Taxonomy" id="516698"/>
    <lineage>
        <taxon>Bacteria</taxon>
        <taxon>Pseudomonadati</taxon>
        <taxon>Pseudomonadota</taxon>
        <taxon>Gammaproteobacteria</taxon>
        <taxon>Alteromonadales</taxon>
        <taxon>Alteromonadaceae</taxon>
        <taxon>Alteromonas/Salinimonas group</taxon>
        <taxon>Alteromonas</taxon>
    </lineage>
</organism>
<keyword evidence="3" id="KW-0106">Calcium</keyword>
<evidence type="ECO:0000256" key="4">
    <source>
        <dbReference type="SAM" id="MobiDB-lite"/>
    </source>
</evidence>
<keyword evidence="2" id="KW-0677">Repeat</keyword>
<dbReference type="AlphaFoldDB" id="A0A918MUQ9"/>
<dbReference type="RefSeq" id="WP_189403044.1">
    <property type="nucleotide sequence ID" value="NZ_BMXP01000001.1"/>
</dbReference>
<feature type="domain" description="Calx-beta" evidence="6">
    <location>
        <begin position="655"/>
        <end position="756"/>
    </location>
</feature>
<feature type="region of interest" description="Disordered" evidence="4">
    <location>
        <begin position="870"/>
        <end position="899"/>
    </location>
</feature>
<gene>
    <name evidence="7" type="ORF">GCM10007391_00040</name>
</gene>
<dbReference type="GO" id="GO:0005576">
    <property type="term" value="C:extracellular region"/>
    <property type="evidence" value="ECO:0007669"/>
    <property type="project" value="TreeGrafter"/>
</dbReference>
<proteinExistence type="predicted"/>
<dbReference type="NCBIfam" id="TIGR03501">
    <property type="entry name" value="GlyGly_CTERM"/>
    <property type="match status" value="1"/>
</dbReference>
<comment type="caution">
    <text evidence="7">The sequence shown here is derived from an EMBL/GenBank/DDBJ whole genome shotgun (WGS) entry which is preliminary data.</text>
</comment>
<dbReference type="Gene3D" id="2.60.40.10">
    <property type="entry name" value="Immunoglobulins"/>
    <property type="match status" value="1"/>
</dbReference>
<dbReference type="EMBL" id="BMXP01000001">
    <property type="protein sequence ID" value="GGW72591.1"/>
    <property type="molecule type" value="Genomic_DNA"/>
</dbReference>
<dbReference type="PANTHER" id="PTHR38787:SF3">
    <property type="entry name" value="REGULATORY P DOMAIN-CONTAINING PROTEIN"/>
    <property type="match status" value="1"/>
</dbReference>
<dbReference type="Gene3D" id="2.60.40.2030">
    <property type="match status" value="2"/>
</dbReference>
<evidence type="ECO:0000256" key="2">
    <source>
        <dbReference type="ARBA" id="ARBA00022737"/>
    </source>
</evidence>
<dbReference type="InterPro" id="IPR013783">
    <property type="entry name" value="Ig-like_fold"/>
</dbReference>
<dbReference type="InterPro" id="IPR020008">
    <property type="entry name" value="GlyGly_CTERM"/>
</dbReference>
<feature type="chain" id="PRO_5037206229" description="Calx-beta domain-containing protein" evidence="5">
    <location>
        <begin position="23"/>
        <end position="920"/>
    </location>
</feature>
<dbReference type="SMART" id="SM00237">
    <property type="entry name" value="Calx_beta"/>
    <property type="match status" value="2"/>
</dbReference>
<feature type="signal peptide" evidence="5">
    <location>
        <begin position="1"/>
        <end position="22"/>
    </location>
</feature>
<accession>A0A918MUQ9</accession>
<dbReference type="InterPro" id="IPR027589">
    <property type="entry name" value="Choice_anch_B"/>
</dbReference>
<dbReference type="Pfam" id="PF08309">
    <property type="entry name" value="LVIVD"/>
    <property type="match status" value="2"/>
</dbReference>
<keyword evidence="1 5" id="KW-0732">Signal</keyword>
<evidence type="ECO:0000256" key="1">
    <source>
        <dbReference type="ARBA" id="ARBA00022729"/>
    </source>
</evidence>
<dbReference type="Proteomes" id="UP000631300">
    <property type="component" value="Unassembled WGS sequence"/>
</dbReference>
<dbReference type="InterPro" id="IPR038081">
    <property type="entry name" value="CalX-like_sf"/>
</dbReference>
<evidence type="ECO:0000256" key="5">
    <source>
        <dbReference type="SAM" id="SignalP"/>
    </source>
</evidence>
<name>A0A918MUQ9_9ALTE</name>